<keyword evidence="3" id="KW-0378">Hydrolase</keyword>
<dbReference type="InterPro" id="IPR036388">
    <property type="entry name" value="WH-like_DNA-bd_sf"/>
</dbReference>
<dbReference type="Pfam" id="PF21906">
    <property type="entry name" value="WHD_NrtR"/>
    <property type="match status" value="1"/>
</dbReference>
<evidence type="ECO:0000313" key="3">
    <source>
        <dbReference type="EMBL" id="EEG28109.1"/>
    </source>
</evidence>
<accession>C0E0L8</accession>
<dbReference type="InterPro" id="IPR036390">
    <property type="entry name" value="WH_DNA-bd_sf"/>
</dbReference>
<reference evidence="3 4" key="1">
    <citation type="submission" date="2009-01" db="EMBL/GenBank/DDBJ databases">
        <authorList>
            <person name="Fulton L."/>
            <person name="Clifton S."/>
            <person name="Chinwalla A.T."/>
            <person name="Mitreva M."/>
            <person name="Sodergren E."/>
            <person name="Weinstock G."/>
            <person name="Clifton S."/>
            <person name="Dooling D.J."/>
            <person name="Fulton B."/>
            <person name="Minx P."/>
            <person name="Pepin K.H."/>
            <person name="Johnson M."/>
            <person name="Bhonagiri V."/>
            <person name="Nash W.E."/>
            <person name="Mardis E.R."/>
            <person name="Wilson R.K."/>
        </authorList>
    </citation>
    <scope>NUCLEOTIDE SEQUENCE [LARGE SCALE GENOMIC DNA]</scope>
    <source>
        <strain evidence="3 4">ATCC 33806</strain>
    </source>
</reference>
<evidence type="ECO:0000259" key="2">
    <source>
        <dbReference type="Pfam" id="PF21906"/>
    </source>
</evidence>
<feature type="domain" description="Nudix hydrolase" evidence="1">
    <location>
        <begin position="39"/>
        <end position="129"/>
    </location>
</feature>
<gene>
    <name evidence="3" type="ORF">CORMATOL_00518</name>
</gene>
<dbReference type="InterPro" id="IPR054105">
    <property type="entry name" value="WHD_NrtR"/>
</dbReference>
<dbReference type="Proteomes" id="UP000006247">
    <property type="component" value="Unassembled WGS sequence"/>
</dbReference>
<dbReference type="HOGENOM" id="CLU_037162_3_1_11"/>
<dbReference type="EMBL" id="ACEB01000004">
    <property type="protein sequence ID" value="EEG28109.1"/>
    <property type="molecule type" value="Genomic_DNA"/>
</dbReference>
<dbReference type="SUPFAM" id="SSF55811">
    <property type="entry name" value="Nudix"/>
    <property type="match status" value="1"/>
</dbReference>
<proteinExistence type="predicted"/>
<dbReference type="PANTHER" id="PTHR43736:SF4">
    <property type="entry name" value="SLR1690 PROTEIN"/>
    <property type="match status" value="1"/>
</dbReference>
<dbReference type="CDD" id="cd18873">
    <property type="entry name" value="NUDIX_NadM_like"/>
    <property type="match status" value="1"/>
</dbReference>
<dbReference type="Gene3D" id="3.90.79.10">
    <property type="entry name" value="Nucleoside Triphosphate Pyrophosphohydrolase"/>
    <property type="match status" value="1"/>
</dbReference>
<dbReference type="InterPro" id="IPR000086">
    <property type="entry name" value="NUDIX_hydrolase_dom"/>
</dbReference>
<name>C0E0L8_9CORY</name>
<dbReference type="InterPro" id="IPR015797">
    <property type="entry name" value="NUDIX_hydrolase-like_dom_sf"/>
</dbReference>
<dbReference type="AlphaFoldDB" id="C0E0L8"/>
<evidence type="ECO:0000313" key="4">
    <source>
        <dbReference type="Proteomes" id="UP000006247"/>
    </source>
</evidence>
<dbReference type="SUPFAM" id="SSF46785">
    <property type="entry name" value="Winged helix' DNA-binding domain"/>
    <property type="match status" value="1"/>
</dbReference>
<feature type="domain" description="NrtR DNA-binding winged helix" evidence="2">
    <location>
        <begin position="178"/>
        <end position="235"/>
    </location>
</feature>
<evidence type="ECO:0000259" key="1">
    <source>
        <dbReference type="Pfam" id="PF00293"/>
    </source>
</evidence>
<dbReference type="Pfam" id="PF00293">
    <property type="entry name" value="NUDIX"/>
    <property type="match status" value="1"/>
</dbReference>
<comment type="caution">
    <text evidence="3">The sequence shown here is derived from an EMBL/GenBank/DDBJ whole genome shotgun (WGS) entry which is preliminary data.</text>
</comment>
<dbReference type="Gene3D" id="1.10.10.10">
    <property type="entry name" value="Winged helix-like DNA-binding domain superfamily/Winged helix DNA-binding domain"/>
    <property type="match status" value="1"/>
</dbReference>
<dbReference type="PANTHER" id="PTHR43736">
    <property type="entry name" value="ADP-RIBOSE PYROPHOSPHATASE"/>
    <property type="match status" value="1"/>
</dbReference>
<protein>
    <submittedName>
        <fullName evidence="3">Hydrolase, NUDIX family</fullName>
    </submittedName>
</protein>
<dbReference type="GO" id="GO:0016787">
    <property type="term" value="F:hydrolase activity"/>
    <property type="evidence" value="ECO:0007669"/>
    <property type="project" value="UniProtKB-KW"/>
</dbReference>
<sequence>MVIFLLHSFRQFVADINVRLEVIMANTSDYHPPTLTVDMVVFCVEDAQLKVLLINRTAPPFQGEWALPGGYNAAGETTTQAVERVMKTKVGMDIGQRLGFFEQLVTVDTVARDPRGHAVSVVYLGCGYNLSLSGGDCTHALWSVDSLPQVAFDHQEIIAYGRDRLIAKLSYSNAVSGLLGETFTLSQVQTAYEAVLGRFVDKRNFRKKFLRLGLVTETGDMWAEGAHRPAKLYRFNSSELEIFNFISL</sequence>
<organism evidence="3 4">
    <name type="scientific">Corynebacterium matruchotii ATCC 33806</name>
    <dbReference type="NCBI Taxonomy" id="566549"/>
    <lineage>
        <taxon>Bacteria</taxon>
        <taxon>Bacillati</taxon>
        <taxon>Actinomycetota</taxon>
        <taxon>Actinomycetes</taxon>
        <taxon>Mycobacteriales</taxon>
        <taxon>Corynebacteriaceae</taxon>
        <taxon>Corynebacterium</taxon>
    </lineage>
</organism>